<feature type="non-terminal residue" evidence="1">
    <location>
        <position position="138"/>
    </location>
</feature>
<evidence type="ECO:0000313" key="1">
    <source>
        <dbReference type="EMBL" id="CAG8833815.1"/>
    </source>
</evidence>
<organism evidence="1 2">
    <name type="scientific">Gigaspora margarita</name>
    <dbReference type="NCBI Taxonomy" id="4874"/>
    <lineage>
        <taxon>Eukaryota</taxon>
        <taxon>Fungi</taxon>
        <taxon>Fungi incertae sedis</taxon>
        <taxon>Mucoromycota</taxon>
        <taxon>Glomeromycotina</taxon>
        <taxon>Glomeromycetes</taxon>
        <taxon>Diversisporales</taxon>
        <taxon>Gigasporaceae</taxon>
        <taxon>Gigaspora</taxon>
    </lineage>
</organism>
<proteinExistence type="predicted"/>
<comment type="caution">
    <text evidence="1">The sequence shown here is derived from an EMBL/GenBank/DDBJ whole genome shotgun (WGS) entry which is preliminary data.</text>
</comment>
<reference evidence="1 2" key="1">
    <citation type="submission" date="2021-06" db="EMBL/GenBank/DDBJ databases">
        <authorList>
            <person name="Kallberg Y."/>
            <person name="Tangrot J."/>
            <person name="Rosling A."/>
        </authorList>
    </citation>
    <scope>NUCLEOTIDE SEQUENCE [LARGE SCALE GENOMIC DNA]</scope>
    <source>
        <strain evidence="1 2">120-4 pot B 10/14</strain>
    </source>
</reference>
<protein>
    <submittedName>
        <fullName evidence="1">38879_t:CDS:1</fullName>
    </submittedName>
</protein>
<dbReference type="EMBL" id="CAJVQB010048087">
    <property type="protein sequence ID" value="CAG8833815.1"/>
    <property type="molecule type" value="Genomic_DNA"/>
</dbReference>
<gene>
    <name evidence="1" type="ORF">GMARGA_LOCUS31743</name>
</gene>
<keyword evidence="2" id="KW-1185">Reference proteome</keyword>
<feature type="non-terminal residue" evidence="1">
    <location>
        <position position="1"/>
    </location>
</feature>
<dbReference type="Proteomes" id="UP000789901">
    <property type="component" value="Unassembled WGS sequence"/>
</dbReference>
<accession>A0ABN7WJE5</accession>
<evidence type="ECO:0000313" key="2">
    <source>
        <dbReference type="Proteomes" id="UP000789901"/>
    </source>
</evidence>
<sequence length="138" mass="15828">MKLISSYWYSNKGLLVFNEDQEFIRVVQIVVKSDSKKVSYRHGLEICKKALNLVITNSMNKGLEDLLQKFINNQISKHNTASEQSQQGSGQEIEGRGRLANKRYLSAVENHDTKCIQLSNQDKLLESETKKKNKHQCT</sequence>
<name>A0ABN7WJE5_GIGMA</name>